<dbReference type="InterPro" id="IPR003965">
    <property type="entry name" value="Fatty_acid_synthase"/>
</dbReference>
<dbReference type="Gene3D" id="6.10.60.10">
    <property type="match status" value="1"/>
</dbReference>
<dbReference type="Gene3D" id="3.40.366.10">
    <property type="entry name" value="Malonyl-Coenzyme A Acyl Carrier Protein, domain 2"/>
    <property type="match status" value="1"/>
</dbReference>
<keyword evidence="1" id="KW-0808">Transferase</keyword>
<proteinExistence type="predicted"/>
<dbReference type="STRING" id="4790.A0A0W8D3R4"/>
<dbReference type="PANTHER" id="PTHR10982">
    <property type="entry name" value="MALONYL COA-ACYL CARRIER PROTEIN TRANSACYLASE"/>
    <property type="match status" value="1"/>
</dbReference>
<gene>
    <name evidence="3" type="ORF">AM587_10000742</name>
</gene>
<evidence type="ECO:0000256" key="1">
    <source>
        <dbReference type="ARBA" id="ARBA00022679"/>
    </source>
</evidence>
<dbReference type="GO" id="GO:0004312">
    <property type="term" value="F:fatty acid synthase activity"/>
    <property type="evidence" value="ECO:0007669"/>
    <property type="project" value="InterPro"/>
</dbReference>
<sequence>MVYPGDKLFMQARHVGQKNGNKILSIEVVNSSSERVITARAVVKQRPTAFVFTGQGSAEVGMGMNRYQESPIAREIWDRGDRHLLNMFGFSILDIVHNNPKSITVYFGGKKGRRIREKYMSLTCEDPTTGETVPLLPEINTRTQSFTFSLPEGLLFATQFNQPAIVLLEKAMFSEIEDAQLIPSDAFFAGHSLGEYAGLSSFAGVLALEDVVEVVFLRGLIMQRAVKRDAEGRSDYGMVAANPMRVGSHMTEELLYTIVQGIEAASGKLLQVVNFNVQQYQYVVAGDSVNLETLSLGLAAFKTLKSTESEDVDKIIMYSLEQARARKEECEQRGRPFMLTRGLATIPLPGIDMPFHSRELLSGVPSFRELLRTVHIVKKYIANQPVFGKAKEKYQEAKAIIKSKGK</sequence>
<dbReference type="SUPFAM" id="SSF52151">
    <property type="entry name" value="FabD/lysophospholipase-like"/>
    <property type="match status" value="1"/>
</dbReference>
<dbReference type="AlphaFoldDB" id="A0A0W8D3R4"/>
<evidence type="ECO:0000313" key="3">
    <source>
        <dbReference type="EMBL" id="KUF91043.1"/>
    </source>
</evidence>
<dbReference type="GO" id="GO:0005835">
    <property type="term" value="C:fatty acid synthase complex"/>
    <property type="evidence" value="ECO:0007669"/>
    <property type="project" value="InterPro"/>
</dbReference>
<protein>
    <submittedName>
        <fullName evidence="3">Fatty acid synthase subunit beta</fullName>
    </submittedName>
</protein>
<comment type="caution">
    <text evidence="3">The sequence shown here is derived from an EMBL/GenBank/DDBJ whole genome shotgun (WGS) entry which is preliminary data.</text>
</comment>
<dbReference type="Proteomes" id="UP000052943">
    <property type="component" value="Unassembled WGS sequence"/>
</dbReference>
<name>A0A0W8D3R4_PHYNI</name>
<dbReference type="Pfam" id="PF00698">
    <property type="entry name" value="Acyl_transf_1"/>
    <property type="match status" value="1"/>
</dbReference>
<dbReference type="EMBL" id="LNFO01001493">
    <property type="protein sequence ID" value="KUF91043.1"/>
    <property type="molecule type" value="Genomic_DNA"/>
</dbReference>
<evidence type="ECO:0000259" key="2">
    <source>
        <dbReference type="Pfam" id="PF00698"/>
    </source>
</evidence>
<dbReference type="Gene3D" id="3.10.129.10">
    <property type="entry name" value="Hotdog Thioesterase"/>
    <property type="match status" value="1"/>
</dbReference>
<dbReference type="InterPro" id="IPR001227">
    <property type="entry name" value="Ac_transferase_dom_sf"/>
</dbReference>
<dbReference type="OrthoDB" id="107495at2759"/>
<dbReference type="PRINTS" id="PR01483">
    <property type="entry name" value="FASYNTHASE"/>
</dbReference>
<organism evidence="3 4">
    <name type="scientific">Phytophthora nicotianae</name>
    <name type="common">Potato buckeye rot agent</name>
    <name type="synonym">Phytophthora parasitica</name>
    <dbReference type="NCBI Taxonomy" id="4792"/>
    <lineage>
        <taxon>Eukaryota</taxon>
        <taxon>Sar</taxon>
        <taxon>Stramenopiles</taxon>
        <taxon>Oomycota</taxon>
        <taxon>Peronosporomycetes</taxon>
        <taxon>Peronosporales</taxon>
        <taxon>Peronosporaceae</taxon>
        <taxon>Phytophthora</taxon>
    </lineage>
</organism>
<dbReference type="GO" id="GO:0006633">
    <property type="term" value="P:fatty acid biosynthetic process"/>
    <property type="evidence" value="ECO:0007669"/>
    <property type="project" value="InterPro"/>
</dbReference>
<dbReference type="InterPro" id="IPR016035">
    <property type="entry name" value="Acyl_Trfase/lysoPLipase"/>
</dbReference>
<dbReference type="InterPro" id="IPR050830">
    <property type="entry name" value="Fungal_FAS"/>
</dbReference>
<reference evidence="3 4" key="1">
    <citation type="submission" date="2015-11" db="EMBL/GenBank/DDBJ databases">
        <title>Genomes and virulence difference between two physiological races of Phytophthora nicotianae.</title>
        <authorList>
            <person name="Liu H."/>
            <person name="Ma X."/>
            <person name="Yu H."/>
            <person name="Fang D."/>
            <person name="Li Y."/>
            <person name="Wang X."/>
            <person name="Wang W."/>
            <person name="Dong Y."/>
            <person name="Xiao B."/>
        </authorList>
    </citation>
    <scope>NUCLEOTIDE SEQUENCE [LARGE SCALE GENOMIC DNA]</scope>
    <source>
        <strain evidence="4">race 0</strain>
    </source>
</reference>
<dbReference type="PANTHER" id="PTHR10982:SF21">
    <property type="entry name" value="FATTY ACID SYNTHASE SUBUNIT BETA"/>
    <property type="match status" value="1"/>
</dbReference>
<accession>A0A0W8D3R4</accession>
<feature type="domain" description="Malonyl-CoA:ACP transacylase (MAT)" evidence="2">
    <location>
        <begin position="50"/>
        <end position="394"/>
    </location>
</feature>
<dbReference type="Gene3D" id="3.30.70.3330">
    <property type="match status" value="1"/>
</dbReference>
<dbReference type="InterPro" id="IPR014043">
    <property type="entry name" value="Acyl_transferase_dom"/>
</dbReference>
<evidence type="ECO:0000313" key="4">
    <source>
        <dbReference type="Proteomes" id="UP000052943"/>
    </source>
</evidence>